<name>A6TNT0_ALKMQ</name>
<keyword evidence="5 12" id="KW-0808">Transferase</keyword>
<keyword evidence="9" id="KW-0520">NAD</keyword>
<dbReference type="PANTHER" id="PTHR39321:SF3">
    <property type="entry name" value="PHOSPHOPANTETHEINE ADENYLYLTRANSFERASE"/>
    <property type="match status" value="1"/>
</dbReference>
<keyword evidence="6 12" id="KW-0548">Nucleotidyltransferase</keyword>
<comment type="pathway">
    <text evidence="2">Cofactor biosynthesis; NAD(+) biosynthesis; deamido-NAD(+) from nicotinate D-ribonucleotide: step 1/1.</text>
</comment>
<dbReference type="SUPFAM" id="SSF52374">
    <property type="entry name" value="Nucleotidylyl transferase"/>
    <property type="match status" value="1"/>
</dbReference>
<dbReference type="Proteomes" id="UP000001572">
    <property type="component" value="Chromosome"/>
</dbReference>
<dbReference type="SUPFAM" id="SSF109604">
    <property type="entry name" value="HD-domain/PDEase-like"/>
    <property type="match status" value="1"/>
</dbReference>
<evidence type="ECO:0000256" key="10">
    <source>
        <dbReference type="ARBA" id="ARBA00048721"/>
    </source>
</evidence>
<dbReference type="EMBL" id="CP000724">
    <property type="protein sequence ID" value="ABR47848.1"/>
    <property type="molecule type" value="Genomic_DNA"/>
</dbReference>
<organism evidence="12 13">
    <name type="scientific">Alkaliphilus metalliredigens (strain QYMF)</name>
    <dbReference type="NCBI Taxonomy" id="293826"/>
    <lineage>
        <taxon>Bacteria</taxon>
        <taxon>Bacillati</taxon>
        <taxon>Bacillota</taxon>
        <taxon>Clostridia</taxon>
        <taxon>Peptostreptococcales</taxon>
        <taxon>Natronincolaceae</taxon>
        <taxon>Alkaliphilus</taxon>
    </lineage>
</organism>
<evidence type="ECO:0000256" key="1">
    <source>
        <dbReference type="ARBA" id="ARBA00002324"/>
    </source>
</evidence>
<sequence>MQLDLKKQLYDDITTKLLEQDFLTQYHLTEELISSEIENPHFMQQLNTIIEDGDYSCQRVYDLCKHIFSSLWKGTPPELPLHYIYQFTLSKSFPHSVEITLDPQNDNACLLYLAVLRIVSDYQRRTEDGTWQSKYPLDFLTSEEVKQLPTPRGEYKSFVKAFKEEFIYEMMKLNFEVMGHNTLDHICAVHYLSLHVGRQLLDRGVSVDLGRVSGAAAGHDIGKFGCRSFESKRVAYLHYYYTDQWFNEHNFTFIGHIALNHSVWDLELENLSIESLILIYSDFRVKNVLDDSGKYVMKMISLEEAFQTILEKLDNVDDEKEKRYRRVYQKLRDFESYLLDFRVLVDPDGHPSELLDEKERRYYSLMHGNLITENIKYLAIHHNIHLMYKLRDETSLNELIEVIRGEKDPKTLREYLDLFDEYSTYLTQKQKVIMLKFLYEKLIHPEEDIRSQCAELIGSLIATFDENYRKEIPEGVTLDPPTITSCGLLTEYLERFLWPDHKIISLHHRWIRYSVRPFIASLFKLCPEYQLKNYKNIILPYYNHNTADHAAITMDLFETLNFIPISSSDLYFDQLGTYILEGIKSERIDLQVAALETMVYFIDFVPAGHNIYAELKAILHQQELTQSIPAIHYLHYQLALLIFIDKADIIRFQQHYEIGRNKVPDIYLSNLKTATNWITKKTHVELLLRYSIESSSVSKFYTAMHFCNLLKVSAVESVRNRAGESLVNIFSHLPIEQRNDIAIDLLRALEIEGVQFTKFIPNYLGQIIGYLKPIELDEIIEDFYEKIKQSNSQTSSLLLKTIGIFLSHYAKYQNLFDEDTGKYELRRQKLLSILLNGLVHDDVQINQIAFSVIGKDLFRSHRITLEEKHEIFQQIAKKLLILLSDTEEKELTFLTNSAGLNHIYRFISDYHFFVDVIEIKVPDKIAFFPGSFDPFTLSHKEITRAIRDTGFEVYLTVDEFSWSKRTQPNLIRKNIINMSVADELDVYLYPEDFPVNIASPEDLKKLVHNFPQSQVYIVVGSDVILNASAYDSPTTEFCISQLPHVIFERRVGNFAIEQDTLLHDMITQMKGPVLRLNLPPQYEDISSSQIRDYIDDNRDISNLIDPLAQRYIYEHSLYRREPQYKSFTQPVSMDFDFINGPDDDLIKELVSIFHKNESKSYKSIQQALTMPQCTLLLARNANDPEHILGYSLFHWLPSDMFYQTFTDRYLSEQVRNQYVGRIVCISGLFVQDHATFDDLHQVVLSETLAYALKHDYSFGVFFNTIEPEVSPNMISLLNLHGFEDISYEKSCPLFIVNMTNPCTLTLDINTIIKEPFNSNYLIKKTVLKTRKKLQEAFTKLYPGHLVLSFDRKIIDEVIMKKICMENSVPPIAMVPRQLGEFMCVPFGNILNRAIVPNTVTKSLHIERLFAPDMQSFTIGAYPFYLDIKNQVRMIGSFDRPVILVDDLLNKGYRLKGLDPLLKSENINVKKVIVGLLSGRGKELMEIQNRQVDSAYFLPKLRLWFNEALLYPFIGGDTLWRGVYPEKNILSSVNFILPYTSPSFIKDVPKETLYDLSETCLQNAIDILKAVEIEYQRINEKKLTLSMLGEVFLYPRYPDQGENVSYNYNVHPSQHLERDLEQLKRLKYSFTI</sequence>
<accession>A6TNT0</accession>
<dbReference type="GO" id="GO:0009435">
    <property type="term" value="P:NAD+ biosynthetic process"/>
    <property type="evidence" value="ECO:0007669"/>
    <property type="project" value="InterPro"/>
</dbReference>
<keyword evidence="4" id="KW-0662">Pyridine nucleotide biosynthesis</keyword>
<protein>
    <recommendedName>
        <fullName evidence="3">nicotinate-nucleotide adenylyltransferase</fullName>
        <ecNumber evidence="3">2.7.7.18</ecNumber>
    </recommendedName>
</protein>
<evidence type="ECO:0000256" key="5">
    <source>
        <dbReference type="ARBA" id="ARBA00022679"/>
    </source>
</evidence>
<dbReference type="Pfam" id="PF01467">
    <property type="entry name" value="CTP_transf_like"/>
    <property type="match status" value="1"/>
</dbReference>
<comment type="function">
    <text evidence="1">Catalyzes the reversible adenylation of nicotinate mononucleotide (NaMN) to nicotinic acid adenine dinucleotide (NaAD).</text>
</comment>
<evidence type="ECO:0000256" key="2">
    <source>
        <dbReference type="ARBA" id="ARBA00005019"/>
    </source>
</evidence>
<evidence type="ECO:0000259" key="11">
    <source>
        <dbReference type="Pfam" id="PF01467"/>
    </source>
</evidence>
<dbReference type="GO" id="GO:0004515">
    <property type="term" value="F:nicotinate-nucleotide adenylyltransferase activity"/>
    <property type="evidence" value="ECO:0007669"/>
    <property type="project" value="UniProtKB-EC"/>
</dbReference>
<dbReference type="InterPro" id="IPR005248">
    <property type="entry name" value="NadD/NMNAT"/>
</dbReference>
<evidence type="ECO:0000256" key="7">
    <source>
        <dbReference type="ARBA" id="ARBA00022741"/>
    </source>
</evidence>
<dbReference type="eggNOG" id="COG1057">
    <property type="taxonomic scope" value="Bacteria"/>
</dbReference>
<dbReference type="SUPFAM" id="SSF48371">
    <property type="entry name" value="ARM repeat"/>
    <property type="match status" value="1"/>
</dbReference>
<evidence type="ECO:0000256" key="3">
    <source>
        <dbReference type="ARBA" id="ARBA00012389"/>
    </source>
</evidence>
<evidence type="ECO:0000313" key="13">
    <source>
        <dbReference type="Proteomes" id="UP000001572"/>
    </source>
</evidence>
<keyword evidence="13" id="KW-1185">Reference proteome</keyword>
<dbReference type="Gene3D" id="3.40.50.620">
    <property type="entry name" value="HUPs"/>
    <property type="match status" value="1"/>
</dbReference>
<evidence type="ECO:0000256" key="9">
    <source>
        <dbReference type="ARBA" id="ARBA00023027"/>
    </source>
</evidence>
<evidence type="ECO:0000256" key="4">
    <source>
        <dbReference type="ARBA" id="ARBA00022642"/>
    </source>
</evidence>
<evidence type="ECO:0000313" key="12">
    <source>
        <dbReference type="EMBL" id="ABR47848.1"/>
    </source>
</evidence>
<dbReference type="InterPro" id="IPR014729">
    <property type="entry name" value="Rossmann-like_a/b/a_fold"/>
</dbReference>
<keyword evidence="7" id="KW-0547">Nucleotide-binding</keyword>
<evidence type="ECO:0000256" key="6">
    <source>
        <dbReference type="ARBA" id="ARBA00022695"/>
    </source>
</evidence>
<dbReference type="RefSeq" id="WP_012062886.1">
    <property type="nucleotide sequence ID" value="NC_009633.1"/>
</dbReference>
<proteinExistence type="predicted"/>
<dbReference type="OrthoDB" id="1703792at2"/>
<feature type="domain" description="Cytidyltransferase-like" evidence="11">
    <location>
        <begin position="927"/>
        <end position="1091"/>
    </location>
</feature>
<dbReference type="KEGG" id="amt:Amet_1671"/>
<keyword evidence="8" id="KW-0067">ATP-binding</keyword>
<gene>
    <name evidence="12" type="ordered locus">Amet_1671</name>
</gene>
<dbReference type="STRING" id="293826.Amet_1671"/>
<evidence type="ECO:0000256" key="8">
    <source>
        <dbReference type="ARBA" id="ARBA00022840"/>
    </source>
</evidence>
<dbReference type="HOGENOM" id="CLU_243330_0_0_9"/>
<dbReference type="GO" id="GO:0005524">
    <property type="term" value="F:ATP binding"/>
    <property type="evidence" value="ECO:0007669"/>
    <property type="project" value="UniProtKB-KW"/>
</dbReference>
<dbReference type="PANTHER" id="PTHR39321">
    <property type="entry name" value="NICOTINATE-NUCLEOTIDE ADENYLYLTRANSFERASE-RELATED"/>
    <property type="match status" value="1"/>
</dbReference>
<comment type="catalytic activity">
    <reaction evidence="10">
        <text>nicotinate beta-D-ribonucleotide + ATP + H(+) = deamido-NAD(+) + diphosphate</text>
        <dbReference type="Rhea" id="RHEA:22860"/>
        <dbReference type="ChEBI" id="CHEBI:15378"/>
        <dbReference type="ChEBI" id="CHEBI:30616"/>
        <dbReference type="ChEBI" id="CHEBI:33019"/>
        <dbReference type="ChEBI" id="CHEBI:57502"/>
        <dbReference type="ChEBI" id="CHEBI:58437"/>
        <dbReference type="EC" id="2.7.7.18"/>
    </reaction>
</comment>
<dbReference type="InterPro" id="IPR004821">
    <property type="entry name" value="Cyt_trans-like"/>
</dbReference>
<dbReference type="EC" id="2.7.7.18" evidence="3"/>
<reference evidence="13" key="1">
    <citation type="journal article" date="2016" name="Genome Announc.">
        <title>Complete genome sequence of Alkaliphilus metalliredigens strain QYMF, an alkaliphilic and metal-reducing bacterium isolated from borax-contaminated leachate ponds.</title>
        <authorList>
            <person name="Hwang C."/>
            <person name="Copeland A."/>
            <person name="Lucas S."/>
            <person name="Lapidus A."/>
            <person name="Barry K."/>
            <person name="Detter J.C."/>
            <person name="Glavina Del Rio T."/>
            <person name="Hammon N."/>
            <person name="Israni S."/>
            <person name="Dalin E."/>
            <person name="Tice H."/>
            <person name="Pitluck S."/>
            <person name="Chertkov O."/>
            <person name="Brettin T."/>
            <person name="Bruce D."/>
            <person name="Han C."/>
            <person name="Schmutz J."/>
            <person name="Larimer F."/>
            <person name="Land M.L."/>
            <person name="Hauser L."/>
            <person name="Kyrpides N."/>
            <person name="Mikhailova N."/>
            <person name="Ye Q."/>
            <person name="Zhou J."/>
            <person name="Richardson P."/>
            <person name="Fields M.W."/>
        </authorList>
    </citation>
    <scope>NUCLEOTIDE SEQUENCE [LARGE SCALE GENOMIC DNA]</scope>
    <source>
        <strain evidence="13">QYMF</strain>
    </source>
</reference>
<dbReference type="InterPro" id="IPR016024">
    <property type="entry name" value="ARM-type_fold"/>
</dbReference>